<dbReference type="EMBL" id="LAZR01005646">
    <property type="protein sequence ID" value="KKM98239.1"/>
    <property type="molecule type" value="Genomic_DNA"/>
</dbReference>
<sequence>MKNLVSALAAIMVAAMLLISTVRLASVTVDTYIIAVTLEDWAQLIITGGITLFGVAAVIMMPAYTFIGIRTYWGNSWNSPWIPFKRSTKKTRVVVKKPCNLQLKHPN</sequence>
<accession>A0A0F9LSV1</accession>
<dbReference type="AlphaFoldDB" id="A0A0F9LSV1"/>
<proteinExistence type="predicted"/>
<keyword evidence="1" id="KW-0472">Membrane</keyword>
<protein>
    <submittedName>
        <fullName evidence="2">Uncharacterized protein</fullName>
    </submittedName>
</protein>
<keyword evidence="1" id="KW-1133">Transmembrane helix</keyword>
<organism evidence="2">
    <name type="scientific">marine sediment metagenome</name>
    <dbReference type="NCBI Taxonomy" id="412755"/>
    <lineage>
        <taxon>unclassified sequences</taxon>
        <taxon>metagenomes</taxon>
        <taxon>ecological metagenomes</taxon>
    </lineage>
</organism>
<keyword evidence="1" id="KW-0812">Transmembrane</keyword>
<name>A0A0F9LSV1_9ZZZZ</name>
<evidence type="ECO:0000256" key="1">
    <source>
        <dbReference type="SAM" id="Phobius"/>
    </source>
</evidence>
<feature type="transmembrane region" description="Helical" evidence="1">
    <location>
        <begin position="41"/>
        <end position="67"/>
    </location>
</feature>
<comment type="caution">
    <text evidence="2">The sequence shown here is derived from an EMBL/GenBank/DDBJ whole genome shotgun (WGS) entry which is preliminary data.</text>
</comment>
<evidence type="ECO:0000313" key="2">
    <source>
        <dbReference type="EMBL" id="KKM98239.1"/>
    </source>
</evidence>
<gene>
    <name evidence="2" type="ORF">LCGC14_1159900</name>
</gene>
<reference evidence="2" key="1">
    <citation type="journal article" date="2015" name="Nature">
        <title>Complex archaea that bridge the gap between prokaryotes and eukaryotes.</title>
        <authorList>
            <person name="Spang A."/>
            <person name="Saw J.H."/>
            <person name="Jorgensen S.L."/>
            <person name="Zaremba-Niedzwiedzka K."/>
            <person name="Martijn J."/>
            <person name="Lind A.E."/>
            <person name="van Eijk R."/>
            <person name="Schleper C."/>
            <person name="Guy L."/>
            <person name="Ettema T.J."/>
        </authorList>
    </citation>
    <scope>NUCLEOTIDE SEQUENCE</scope>
</reference>